<dbReference type="NCBIfam" id="TIGR00177">
    <property type="entry name" value="molyb_syn"/>
    <property type="match status" value="1"/>
</dbReference>
<feature type="domain" description="MoaB/Mog" evidence="7">
    <location>
        <begin position="172"/>
        <end position="310"/>
    </location>
</feature>
<evidence type="ECO:0000256" key="1">
    <source>
        <dbReference type="ARBA" id="ARBA00002901"/>
    </source>
</evidence>
<dbReference type="Proteomes" id="UP000307657">
    <property type="component" value="Unassembled WGS sequence"/>
</dbReference>
<evidence type="ECO:0000313" key="8">
    <source>
        <dbReference type="EMBL" id="TJY34649.1"/>
    </source>
</evidence>
<dbReference type="CDD" id="cd00887">
    <property type="entry name" value="MoeA"/>
    <property type="match status" value="1"/>
</dbReference>
<dbReference type="InterPro" id="IPR036688">
    <property type="entry name" value="MoeA_C_domain_IV_sf"/>
</dbReference>
<comment type="catalytic activity">
    <reaction evidence="5">
        <text>adenylyl-molybdopterin + molybdate = Mo-molybdopterin + AMP + H(+)</text>
        <dbReference type="Rhea" id="RHEA:35047"/>
        <dbReference type="ChEBI" id="CHEBI:15378"/>
        <dbReference type="ChEBI" id="CHEBI:36264"/>
        <dbReference type="ChEBI" id="CHEBI:62727"/>
        <dbReference type="ChEBI" id="CHEBI:71302"/>
        <dbReference type="ChEBI" id="CHEBI:456215"/>
        <dbReference type="EC" id="2.10.1.1"/>
    </reaction>
</comment>
<evidence type="ECO:0000256" key="3">
    <source>
        <dbReference type="ARBA" id="ARBA00010763"/>
    </source>
</evidence>
<comment type="function">
    <text evidence="1 6">Catalyzes the insertion of molybdate into adenylated molybdopterin with the concomitant release of AMP.</text>
</comment>
<dbReference type="PANTHER" id="PTHR10192:SF5">
    <property type="entry name" value="GEPHYRIN"/>
    <property type="match status" value="1"/>
</dbReference>
<dbReference type="SUPFAM" id="SSF53218">
    <property type="entry name" value="Molybdenum cofactor biosynthesis proteins"/>
    <property type="match status" value="1"/>
</dbReference>
<comment type="caution">
    <text evidence="8">The sequence shown here is derived from an EMBL/GenBank/DDBJ whole genome shotgun (WGS) entry which is preliminary data.</text>
</comment>
<dbReference type="PROSITE" id="PS01079">
    <property type="entry name" value="MOCF_BIOSYNTHESIS_2"/>
    <property type="match status" value="1"/>
</dbReference>
<dbReference type="EMBL" id="SUPL01000005">
    <property type="protein sequence ID" value="TJY34649.1"/>
    <property type="molecule type" value="Genomic_DNA"/>
</dbReference>
<keyword evidence="6" id="KW-0500">Molybdenum</keyword>
<dbReference type="OrthoDB" id="9804758at2"/>
<dbReference type="SUPFAM" id="SSF63882">
    <property type="entry name" value="MoeA N-terminal region -like"/>
    <property type="match status" value="1"/>
</dbReference>
<evidence type="ECO:0000256" key="4">
    <source>
        <dbReference type="ARBA" id="ARBA00023150"/>
    </source>
</evidence>
<dbReference type="GO" id="GO:0061599">
    <property type="term" value="F:molybdopterin molybdotransferase activity"/>
    <property type="evidence" value="ECO:0007669"/>
    <property type="project" value="UniProtKB-UniRule"/>
</dbReference>
<keyword evidence="6" id="KW-0479">Metal-binding</keyword>
<gene>
    <name evidence="8" type="ORF">E5167_10075</name>
</gene>
<keyword evidence="6 8" id="KW-0808">Transferase</keyword>
<dbReference type="GO" id="GO:0046872">
    <property type="term" value="F:metal ion binding"/>
    <property type="evidence" value="ECO:0007669"/>
    <property type="project" value="UniProtKB-UniRule"/>
</dbReference>
<proteinExistence type="inferred from homology"/>
<dbReference type="InterPro" id="IPR036135">
    <property type="entry name" value="MoeA_linker/N_sf"/>
</dbReference>
<dbReference type="Gene3D" id="2.170.190.11">
    <property type="entry name" value="Molybdopterin biosynthesis moea protein, domain 3"/>
    <property type="match status" value="1"/>
</dbReference>
<dbReference type="EC" id="2.10.1.1" evidence="6"/>
<dbReference type="GO" id="GO:0005829">
    <property type="term" value="C:cytosol"/>
    <property type="evidence" value="ECO:0007669"/>
    <property type="project" value="TreeGrafter"/>
</dbReference>
<dbReference type="InterPro" id="IPR038987">
    <property type="entry name" value="MoeA-like"/>
</dbReference>
<dbReference type="Gene3D" id="2.40.340.10">
    <property type="entry name" value="MoeA, C-terminal, domain IV"/>
    <property type="match status" value="1"/>
</dbReference>
<dbReference type="InterPro" id="IPR008284">
    <property type="entry name" value="MoCF_biosynth_CS"/>
</dbReference>
<dbReference type="NCBIfam" id="NF045515">
    <property type="entry name" value="Glp_gephyrin"/>
    <property type="match status" value="1"/>
</dbReference>
<dbReference type="InterPro" id="IPR036425">
    <property type="entry name" value="MoaB/Mog-like_dom_sf"/>
</dbReference>
<comment type="pathway">
    <text evidence="2 6">Cofactor biosynthesis; molybdopterin biosynthesis.</text>
</comment>
<accession>A0A4V5LQF8</accession>
<name>A0A4V5LQF8_9FLAO</name>
<dbReference type="InterPro" id="IPR005110">
    <property type="entry name" value="MoeA_linker/N"/>
</dbReference>
<reference evidence="8 9" key="1">
    <citation type="submission" date="2019-04" db="EMBL/GenBank/DDBJ databases">
        <title>Lacinutrix sp. nov., isolated from marine water.</title>
        <authorList>
            <person name="Kim W."/>
        </authorList>
    </citation>
    <scope>NUCLEOTIDE SEQUENCE [LARGE SCALE GENOMIC DNA]</scope>
    <source>
        <strain evidence="8 9">CAU 1491</strain>
    </source>
</reference>
<dbReference type="InterPro" id="IPR005111">
    <property type="entry name" value="MoeA_C_domain_IV"/>
</dbReference>
<organism evidence="8 9">
    <name type="scientific">Pontimicrobium aquaticum</name>
    <dbReference type="NCBI Taxonomy" id="2565367"/>
    <lineage>
        <taxon>Bacteria</taxon>
        <taxon>Pseudomonadati</taxon>
        <taxon>Bacteroidota</taxon>
        <taxon>Flavobacteriia</taxon>
        <taxon>Flavobacteriales</taxon>
        <taxon>Flavobacteriaceae</taxon>
        <taxon>Pontimicrobium</taxon>
    </lineage>
</organism>
<dbReference type="GO" id="GO:0006777">
    <property type="term" value="P:Mo-molybdopterin cofactor biosynthetic process"/>
    <property type="evidence" value="ECO:0007669"/>
    <property type="project" value="UniProtKB-UniRule"/>
</dbReference>
<dbReference type="Pfam" id="PF03454">
    <property type="entry name" value="MoeA_C"/>
    <property type="match status" value="1"/>
</dbReference>
<evidence type="ECO:0000313" key="9">
    <source>
        <dbReference type="Proteomes" id="UP000307657"/>
    </source>
</evidence>
<dbReference type="UniPathway" id="UPA00344"/>
<dbReference type="SMART" id="SM00852">
    <property type="entry name" value="MoCF_biosynth"/>
    <property type="match status" value="1"/>
</dbReference>
<keyword evidence="4 6" id="KW-0501">Molybdenum cofactor biosynthesis</keyword>
<dbReference type="PANTHER" id="PTHR10192">
    <property type="entry name" value="MOLYBDOPTERIN BIOSYNTHESIS PROTEIN"/>
    <property type="match status" value="1"/>
</dbReference>
<keyword evidence="9" id="KW-1185">Reference proteome</keyword>
<dbReference type="Pfam" id="PF03453">
    <property type="entry name" value="MoeA_N"/>
    <property type="match status" value="1"/>
</dbReference>
<dbReference type="AlphaFoldDB" id="A0A4V5LQF8"/>
<comment type="cofactor">
    <cofactor evidence="6">
        <name>Mg(2+)</name>
        <dbReference type="ChEBI" id="CHEBI:18420"/>
    </cofactor>
</comment>
<evidence type="ECO:0000256" key="5">
    <source>
        <dbReference type="ARBA" id="ARBA00047317"/>
    </source>
</evidence>
<sequence length="393" mass="42930">MISIEEAITIVKEHTKPLTNHETKALKDCLGKTLAADVFSPINMPPFRQSAMDGYAVYKHDSNTYKIIDEVKAGDGHQPRLQSGEAVRIFTGAPVPNSANAIIIQEHVSIDNNTLTANNPITLNANIRPLGEQTKKDDVALKRGTKLTPAGIGFLTSLGITEVMINKPTSIALVVTGNELAKAGKPLKYGQIYESNAIMLSSALNDLGYMNVEIFSVEDDYQSTYNVLQEAISNNDMVLVSGGISVGDYDFVGKALLDLGVKQLFYKVKQKPGKPLFFGKKDDTLVFALPGNPASALSCFYIYVYTALQRVSGNEHFELLKSTAKSISNFTKKGDRAQFLKAIYNNDKVEILEGQNSSMIHTFALANALVYVPENLHEIAINDTVNVILLPIN</sequence>
<dbReference type="Gene3D" id="3.40.980.10">
    <property type="entry name" value="MoaB/Mog-like domain"/>
    <property type="match status" value="1"/>
</dbReference>
<dbReference type="SUPFAM" id="SSF63867">
    <property type="entry name" value="MoeA C-terminal domain-like"/>
    <property type="match status" value="1"/>
</dbReference>
<evidence type="ECO:0000256" key="6">
    <source>
        <dbReference type="RuleBase" id="RU365090"/>
    </source>
</evidence>
<keyword evidence="6" id="KW-0460">Magnesium</keyword>
<dbReference type="Gene3D" id="3.90.105.10">
    <property type="entry name" value="Molybdopterin biosynthesis moea protein, domain 2"/>
    <property type="match status" value="1"/>
</dbReference>
<comment type="similarity">
    <text evidence="3 6">Belongs to the MoeA family.</text>
</comment>
<protein>
    <recommendedName>
        <fullName evidence="6">Molybdopterin molybdenumtransferase</fullName>
        <ecNumber evidence="6">2.10.1.1</ecNumber>
    </recommendedName>
</protein>
<evidence type="ECO:0000259" key="7">
    <source>
        <dbReference type="SMART" id="SM00852"/>
    </source>
</evidence>
<evidence type="ECO:0000256" key="2">
    <source>
        <dbReference type="ARBA" id="ARBA00005046"/>
    </source>
</evidence>
<dbReference type="InterPro" id="IPR001453">
    <property type="entry name" value="MoaB/Mog_dom"/>
</dbReference>
<dbReference type="Pfam" id="PF00994">
    <property type="entry name" value="MoCF_biosynth"/>
    <property type="match status" value="1"/>
</dbReference>
<dbReference type="RefSeq" id="WP_136843671.1">
    <property type="nucleotide sequence ID" value="NZ_SUPL01000005.1"/>
</dbReference>